<organism evidence="2 3">
    <name type="scientific">Chenggangzhangella methanolivorans</name>
    <dbReference type="NCBI Taxonomy" id="1437009"/>
    <lineage>
        <taxon>Bacteria</taxon>
        <taxon>Pseudomonadati</taxon>
        <taxon>Pseudomonadota</taxon>
        <taxon>Alphaproteobacteria</taxon>
        <taxon>Hyphomicrobiales</taxon>
        <taxon>Methylopilaceae</taxon>
        <taxon>Chenggangzhangella</taxon>
    </lineage>
</organism>
<evidence type="ECO:0000313" key="3">
    <source>
        <dbReference type="Proteomes" id="UP000825701"/>
    </source>
</evidence>
<dbReference type="KEGG" id="cmet:K6K41_02390"/>
<dbReference type="AlphaFoldDB" id="A0A9E6RC51"/>
<gene>
    <name evidence="2" type="ORF">K6K41_02390</name>
</gene>
<evidence type="ECO:0000313" key="2">
    <source>
        <dbReference type="EMBL" id="QZO00594.1"/>
    </source>
</evidence>
<keyword evidence="3" id="KW-1185">Reference proteome</keyword>
<dbReference type="Proteomes" id="UP000825701">
    <property type="component" value="Chromosome"/>
</dbReference>
<accession>A0A9E6RC51</accession>
<dbReference type="RefSeq" id="WP_261403770.1">
    <property type="nucleotide sequence ID" value="NZ_CP081869.1"/>
</dbReference>
<evidence type="ECO:0000256" key="1">
    <source>
        <dbReference type="SAM" id="MobiDB-lite"/>
    </source>
</evidence>
<feature type="region of interest" description="Disordered" evidence="1">
    <location>
        <begin position="198"/>
        <end position="224"/>
    </location>
</feature>
<proteinExistence type="predicted"/>
<sequence length="224" mass="24497">MSPSARRSAEILDHAERRMFSRRYGGGDFGRPPWTKRQQAGRHREQVVLVVLTGQKHDRADQPGARLQGSETGHAIKVATNPALVADLLLGGGRQRPDALKLPSGLSDVGQADLAQECMKGAPEIGAAALRPADDQRVQRCVRPRADVLLEVTTSERMADEQVRKRRQVAAHDLGATRGTLARDRDILGARGKRRILGGQSWSRSNRPARTIPAVDSTTLGDRR</sequence>
<name>A0A9E6RC51_9HYPH</name>
<dbReference type="EMBL" id="CP081869">
    <property type="protein sequence ID" value="QZO00594.1"/>
    <property type="molecule type" value="Genomic_DNA"/>
</dbReference>
<reference evidence="2" key="1">
    <citation type="submission" date="2021-08" db="EMBL/GenBank/DDBJ databases">
        <authorList>
            <person name="Zhang H."/>
            <person name="Xu M."/>
            <person name="Yu Z."/>
            <person name="Yang L."/>
            <person name="Cai Y."/>
        </authorList>
    </citation>
    <scope>NUCLEOTIDE SEQUENCE</scope>
    <source>
        <strain evidence="2">CHL1</strain>
    </source>
</reference>
<feature type="region of interest" description="Disordered" evidence="1">
    <location>
        <begin position="22"/>
        <end position="42"/>
    </location>
</feature>
<protein>
    <submittedName>
        <fullName evidence="2">Uncharacterized protein</fullName>
    </submittedName>
</protein>